<dbReference type="Proteomes" id="UP001549106">
    <property type="component" value="Unassembled WGS sequence"/>
</dbReference>
<evidence type="ECO:0000256" key="3">
    <source>
        <dbReference type="ARBA" id="ARBA00023004"/>
    </source>
</evidence>
<proteinExistence type="predicted"/>
<gene>
    <name evidence="6" type="ORF">ABID24_002306</name>
</gene>
<sequence length="435" mass="49057">MRQSIWERDVEFPSFPKLEGDIKTDVLVIGGGLCGVLCAWFLKQAGVDYVLVEGDAVGRGVTCNTTAKITSQHGLIYEKLLRTQGKEKALQYLDANQWALGKYRELAEETECDFEEKDAFVYTLTDWQKIEREVQALETLGFPAEFVQEVNLPFDTEGAVKFPRQAQFQPRRFLAYISRDLNIYEHTFIQELAPGCARYDGGTITARRMIAATHFPFLNKHGAYFLKLYQHRSYVMALKNVSDVRGMYVDEAQKGMSFRNYKDYLLVGGGSHRTGRKGGGWEELQEFVQEYYGIGKAGYYWATQDCMSLDGIPYIGEYSPNTPGLYVASGFGKWGMTTSMAAAHILTEMICGRETGWEAVFDPSRSIWKPQLFVNTLEALAGLLTPTMKRCPHMGCALKWNPQEHTWDCSCHGSRFEEDGKLINNPAAGDANVAK</sequence>
<evidence type="ECO:0000259" key="5">
    <source>
        <dbReference type="PROSITE" id="PS51296"/>
    </source>
</evidence>
<dbReference type="InterPro" id="IPR036188">
    <property type="entry name" value="FAD/NAD-bd_sf"/>
</dbReference>
<evidence type="ECO:0000256" key="1">
    <source>
        <dbReference type="ARBA" id="ARBA00022714"/>
    </source>
</evidence>
<dbReference type="PROSITE" id="PS51296">
    <property type="entry name" value="RIESKE"/>
    <property type="match status" value="1"/>
</dbReference>
<dbReference type="RefSeq" id="WP_147599805.1">
    <property type="nucleotide sequence ID" value="NZ_BAABXP010000004.1"/>
</dbReference>
<comment type="caution">
    <text evidence="6">The sequence shown here is derived from an EMBL/GenBank/DDBJ whole genome shotgun (WGS) entry which is preliminary data.</text>
</comment>
<evidence type="ECO:0000256" key="2">
    <source>
        <dbReference type="ARBA" id="ARBA00022723"/>
    </source>
</evidence>
<protein>
    <submittedName>
        <fullName evidence="6">Glycine/D-amino acid oxidase-like deaminating enzyme</fullName>
    </submittedName>
</protein>
<keyword evidence="4" id="KW-0411">Iron-sulfur</keyword>
<dbReference type="InterPro" id="IPR006076">
    <property type="entry name" value="FAD-dep_OxRdtase"/>
</dbReference>
<dbReference type="SUPFAM" id="SSF50022">
    <property type="entry name" value="ISP domain"/>
    <property type="match status" value="1"/>
</dbReference>
<name>A0ABV2M3K7_9FIRM</name>
<keyword evidence="7" id="KW-1185">Reference proteome</keyword>
<dbReference type="PANTHER" id="PTHR13847:SF274">
    <property type="entry name" value="RIESKE 2FE-2S IRON-SULFUR PROTEIN YHFW-RELATED"/>
    <property type="match status" value="1"/>
</dbReference>
<dbReference type="Gene3D" id="3.30.9.10">
    <property type="entry name" value="D-Amino Acid Oxidase, subunit A, domain 2"/>
    <property type="match status" value="1"/>
</dbReference>
<keyword evidence="3" id="KW-0408">Iron</keyword>
<organism evidence="6 7">
    <name type="scientific">Blautia caecimuris</name>
    <dbReference type="NCBI Taxonomy" id="1796615"/>
    <lineage>
        <taxon>Bacteria</taxon>
        <taxon>Bacillati</taxon>
        <taxon>Bacillota</taxon>
        <taxon>Clostridia</taxon>
        <taxon>Lachnospirales</taxon>
        <taxon>Lachnospiraceae</taxon>
        <taxon>Blautia</taxon>
    </lineage>
</organism>
<keyword evidence="1" id="KW-0001">2Fe-2S</keyword>
<dbReference type="InterPro" id="IPR036922">
    <property type="entry name" value="Rieske_2Fe-2S_sf"/>
</dbReference>
<accession>A0ABV2M3K7</accession>
<dbReference type="SUPFAM" id="SSF51905">
    <property type="entry name" value="FAD/NAD(P)-binding domain"/>
    <property type="match status" value="1"/>
</dbReference>
<feature type="domain" description="Rieske" evidence="5">
    <location>
        <begin position="390"/>
        <end position="435"/>
    </location>
</feature>
<reference evidence="6 7" key="1">
    <citation type="submission" date="2024-06" db="EMBL/GenBank/DDBJ databases">
        <title>Genomic Encyclopedia of Type Strains, Phase IV (KMG-IV): sequencing the most valuable type-strain genomes for metagenomic binning, comparative biology and taxonomic classification.</title>
        <authorList>
            <person name="Goeker M."/>
        </authorList>
    </citation>
    <scope>NUCLEOTIDE SEQUENCE [LARGE SCALE GENOMIC DNA]</scope>
    <source>
        <strain evidence="6 7">DSM 29492</strain>
    </source>
</reference>
<dbReference type="PANTHER" id="PTHR13847">
    <property type="entry name" value="SARCOSINE DEHYDROGENASE-RELATED"/>
    <property type="match status" value="1"/>
</dbReference>
<dbReference type="Gene3D" id="2.102.10.10">
    <property type="entry name" value="Rieske [2Fe-2S] iron-sulphur domain"/>
    <property type="match status" value="1"/>
</dbReference>
<dbReference type="Pfam" id="PF00355">
    <property type="entry name" value="Rieske"/>
    <property type="match status" value="1"/>
</dbReference>
<dbReference type="InterPro" id="IPR017941">
    <property type="entry name" value="Rieske_2Fe-2S"/>
</dbReference>
<dbReference type="Pfam" id="PF01266">
    <property type="entry name" value="DAO"/>
    <property type="match status" value="1"/>
</dbReference>
<evidence type="ECO:0000313" key="7">
    <source>
        <dbReference type="Proteomes" id="UP001549106"/>
    </source>
</evidence>
<dbReference type="Gene3D" id="3.50.50.60">
    <property type="entry name" value="FAD/NAD(P)-binding domain"/>
    <property type="match status" value="1"/>
</dbReference>
<keyword evidence="2" id="KW-0479">Metal-binding</keyword>
<dbReference type="EMBL" id="JBEPMJ010000017">
    <property type="protein sequence ID" value="MET3751050.1"/>
    <property type="molecule type" value="Genomic_DNA"/>
</dbReference>
<evidence type="ECO:0000256" key="4">
    <source>
        <dbReference type="ARBA" id="ARBA00023014"/>
    </source>
</evidence>
<evidence type="ECO:0000313" key="6">
    <source>
        <dbReference type="EMBL" id="MET3751050.1"/>
    </source>
</evidence>